<dbReference type="GO" id="GO:0051920">
    <property type="term" value="F:peroxiredoxin activity"/>
    <property type="evidence" value="ECO:0007669"/>
    <property type="project" value="InterPro"/>
</dbReference>
<sequence length="181" mass="18861">MSRLPLIQPDTATGKAADLLAGVQKALGVTPNMTKAMVNSPAVLEAYLAFSGALGGGWLSVPIRERIALLVAEENGCDYCLSAHSYIGANVAKLDAAEIEAGRHGRSGDAKAAAVLAFAAAVVRTRGGVEEADIAAARDSGLTDGEITEVIANVALNVFTNYLNKAVDTDIDWPVVRHHDH</sequence>
<dbReference type="Pfam" id="PF02627">
    <property type="entry name" value="CMD"/>
    <property type="match status" value="1"/>
</dbReference>
<proteinExistence type="predicted"/>
<comment type="caution">
    <text evidence="2">The sequence shown here is derived from an EMBL/GenBank/DDBJ whole genome shotgun (WGS) entry which is preliminary data.</text>
</comment>
<gene>
    <name evidence="2" type="ORF">DFR69_105122</name>
</gene>
<protein>
    <submittedName>
        <fullName evidence="2">Putative peroxidase-related enzyme</fullName>
    </submittedName>
</protein>
<evidence type="ECO:0000313" key="2">
    <source>
        <dbReference type="EMBL" id="PWV75056.1"/>
    </source>
</evidence>
<dbReference type="InterPro" id="IPR003779">
    <property type="entry name" value="CMD-like"/>
</dbReference>
<accession>A0A317NHY5</accession>
<dbReference type="InterPro" id="IPR029032">
    <property type="entry name" value="AhpD-like"/>
</dbReference>
<dbReference type="PANTHER" id="PTHR35446">
    <property type="entry name" value="SI:CH211-175M2.5"/>
    <property type="match status" value="1"/>
</dbReference>
<keyword evidence="2" id="KW-0575">Peroxidase</keyword>
<keyword evidence="2" id="KW-0560">Oxidoreductase</keyword>
<evidence type="ECO:0000259" key="1">
    <source>
        <dbReference type="Pfam" id="PF02627"/>
    </source>
</evidence>
<name>A0A317NHY5_9NOCA</name>
<keyword evidence="3" id="KW-1185">Reference proteome</keyword>
<dbReference type="PANTHER" id="PTHR35446:SF3">
    <property type="entry name" value="CMD DOMAIN-CONTAINING PROTEIN"/>
    <property type="match status" value="1"/>
</dbReference>
<feature type="domain" description="Carboxymuconolactone decarboxylase-like" evidence="1">
    <location>
        <begin position="41"/>
        <end position="120"/>
    </location>
</feature>
<dbReference type="NCBIfam" id="TIGR00778">
    <property type="entry name" value="ahpD_dom"/>
    <property type="match status" value="1"/>
</dbReference>
<dbReference type="SUPFAM" id="SSF69118">
    <property type="entry name" value="AhpD-like"/>
    <property type="match status" value="1"/>
</dbReference>
<reference evidence="2 3" key="1">
    <citation type="submission" date="2018-05" db="EMBL/GenBank/DDBJ databases">
        <title>Genomic Encyclopedia of Type Strains, Phase IV (KMG-IV): sequencing the most valuable type-strain genomes for metagenomic binning, comparative biology and taxonomic classification.</title>
        <authorList>
            <person name="Goeker M."/>
        </authorList>
    </citation>
    <scope>NUCLEOTIDE SEQUENCE [LARGE SCALE GENOMIC DNA]</scope>
    <source>
        <strain evidence="2 3">DSM 44717</strain>
    </source>
</reference>
<dbReference type="Proteomes" id="UP000246410">
    <property type="component" value="Unassembled WGS sequence"/>
</dbReference>
<dbReference type="Gene3D" id="1.20.1290.10">
    <property type="entry name" value="AhpD-like"/>
    <property type="match status" value="1"/>
</dbReference>
<evidence type="ECO:0000313" key="3">
    <source>
        <dbReference type="Proteomes" id="UP000246410"/>
    </source>
</evidence>
<dbReference type="EMBL" id="QGTL01000005">
    <property type="protein sequence ID" value="PWV75056.1"/>
    <property type="molecule type" value="Genomic_DNA"/>
</dbReference>
<dbReference type="InterPro" id="IPR004675">
    <property type="entry name" value="AhpD_core"/>
</dbReference>
<organism evidence="2 3">
    <name type="scientific">Nocardia neocaledoniensis</name>
    <dbReference type="NCBI Taxonomy" id="236511"/>
    <lineage>
        <taxon>Bacteria</taxon>
        <taxon>Bacillati</taxon>
        <taxon>Actinomycetota</taxon>
        <taxon>Actinomycetes</taxon>
        <taxon>Mycobacteriales</taxon>
        <taxon>Nocardiaceae</taxon>
        <taxon>Nocardia</taxon>
    </lineage>
</organism>
<dbReference type="AlphaFoldDB" id="A0A317NHY5"/>